<keyword evidence="5" id="KW-1185">Reference proteome</keyword>
<gene>
    <name evidence="4" type="ORF">ACFF45_11965</name>
</gene>
<comment type="similarity">
    <text evidence="1">Belongs to the short-chain dehydrogenases/reductases (SDR) family.</text>
</comment>
<dbReference type="InterPro" id="IPR057326">
    <property type="entry name" value="KR_dom"/>
</dbReference>
<keyword evidence="2 4" id="KW-0560">Oxidoreductase</keyword>
<dbReference type="GO" id="GO:0016491">
    <property type="term" value="F:oxidoreductase activity"/>
    <property type="evidence" value="ECO:0007669"/>
    <property type="project" value="UniProtKB-KW"/>
</dbReference>
<evidence type="ECO:0000259" key="3">
    <source>
        <dbReference type="SMART" id="SM00822"/>
    </source>
</evidence>
<dbReference type="InterPro" id="IPR002347">
    <property type="entry name" value="SDR_fam"/>
</dbReference>
<comment type="caution">
    <text evidence="4">The sequence shown here is derived from an EMBL/GenBank/DDBJ whole genome shotgun (WGS) entry which is preliminary data.</text>
</comment>
<dbReference type="SMART" id="SM00822">
    <property type="entry name" value="PKS_KR"/>
    <property type="match status" value="1"/>
</dbReference>
<dbReference type="EMBL" id="JBHMCY010000018">
    <property type="protein sequence ID" value="MFB9463407.1"/>
    <property type="molecule type" value="Genomic_DNA"/>
</dbReference>
<evidence type="ECO:0000256" key="2">
    <source>
        <dbReference type="ARBA" id="ARBA00023002"/>
    </source>
</evidence>
<dbReference type="InterPro" id="IPR020904">
    <property type="entry name" value="Sc_DH/Rdtase_CS"/>
</dbReference>
<evidence type="ECO:0000256" key="1">
    <source>
        <dbReference type="ARBA" id="ARBA00006484"/>
    </source>
</evidence>
<dbReference type="PRINTS" id="PR00081">
    <property type="entry name" value="GDHRDH"/>
</dbReference>
<dbReference type="PANTHER" id="PTHR42760">
    <property type="entry name" value="SHORT-CHAIN DEHYDROGENASES/REDUCTASES FAMILY MEMBER"/>
    <property type="match status" value="1"/>
</dbReference>
<accession>A0ABV5MZG4</accession>
<evidence type="ECO:0000313" key="5">
    <source>
        <dbReference type="Proteomes" id="UP001589709"/>
    </source>
</evidence>
<dbReference type="PANTHER" id="PTHR42760:SF133">
    <property type="entry name" value="3-OXOACYL-[ACYL-CARRIER-PROTEIN] REDUCTASE"/>
    <property type="match status" value="1"/>
</dbReference>
<sequence>MPRLIIVTGAGSGIGRATAQRFAEHGDTVLLVGRRPDRLRTTADGLRAAFPGSDVRGVAADLSHEAGALLLREHVEALGRPVDAVVCCAGASPAGSDVGGLKSVAAEWQDAYGSNVLTAVLTVETLASLLADGASIVLYSSIAAYRGSAGTGAYGAAKAALHAYTHHLATRLGPRGVSVNAIAPGYVADTDFFGDRMTPAREALLIRQTALGRAGTPDDVAGLAHFLCSPDGAYLTSQILQVNGGSQHGV</sequence>
<dbReference type="CDD" id="cd05233">
    <property type="entry name" value="SDR_c"/>
    <property type="match status" value="1"/>
</dbReference>
<dbReference type="SUPFAM" id="SSF51735">
    <property type="entry name" value="NAD(P)-binding Rossmann-fold domains"/>
    <property type="match status" value="1"/>
</dbReference>
<feature type="domain" description="Ketoreductase" evidence="3">
    <location>
        <begin position="3"/>
        <end position="209"/>
    </location>
</feature>
<reference evidence="4 5" key="1">
    <citation type="submission" date="2024-09" db="EMBL/GenBank/DDBJ databases">
        <authorList>
            <person name="Sun Q."/>
            <person name="Mori K."/>
        </authorList>
    </citation>
    <scope>NUCLEOTIDE SEQUENCE [LARGE SCALE GENOMIC DNA]</scope>
    <source>
        <strain evidence="4 5">JCM 6917</strain>
    </source>
</reference>
<name>A0ABV5MZG4_9ACTN</name>
<dbReference type="Pfam" id="PF13561">
    <property type="entry name" value="adh_short_C2"/>
    <property type="match status" value="1"/>
</dbReference>
<proteinExistence type="inferred from homology"/>
<dbReference type="Proteomes" id="UP001589709">
    <property type="component" value="Unassembled WGS sequence"/>
</dbReference>
<protein>
    <submittedName>
        <fullName evidence="4">SDR family NAD(P)-dependent oxidoreductase</fullName>
        <ecNumber evidence="4">1.1.1.-</ecNumber>
    </submittedName>
</protein>
<dbReference type="InterPro" id="IPR036291">
    <property type="entry name" value="NAD(P)-bd_dom_sf"/>
</dbReference>
<dbReference type="Gene3D" id="3.40.50.720">
    <property type="entry name" value="NAD(P)-binding Rossmann-like Domain"/>
    <property type="match status" value="1"/>
</dbReference>
<dbReference type="PROSITE" id="PS00061">
    <property type="entry name" value="ADH_SHORT"/>
    <property type="match status" value="1"/>
</dbReference>
<dbReference type="RefSeq" id="WP_381345545.1">
    <property type="nucleotide sequence ID" value="NZ_JBHMCY010000018.1"/>
</dbReference>
<evidence type="ECO:0000313" key="4">
    <source>
        <dbReference type="EMBL" id="MFB9463407.1"/>
    </source>
</evidence>
<organism evidence="4 5">
    <name type="scientific">Streptomyces cinereospinus</name>
    <dbReference type="NCBI Taxonomy" id="285561"/>
    <lineage>
        <taxon>Bacteria</taxon>
        <taxon>Bacillati</taxon>
        <taxon>Actinomycetota</taxon>
        <taxon>Actinomycetes</taxon>
        <taxon>Kitasatosporales</taxon>
        <taxon>Streptomycetaceae</taxon>
        <taxon>Streptomyces</taxon>
    </lineage>
</organism>
<dbReference type="EC" id="1.1.1.-" evidence="4"/>